<evidence type="ECO:0000256" key="1">
    <source>
        <dbReference type="SAM" id="Phobius"/>
    </source>
</evidence>
<dbReference type="InterPro" id="IPR039342">
    <property type="entry name" value="TGD2-like"/>
</dbReference>
<dbReference type="Pfam" id="PF02470">
    <property type="entry name" value="MlaD"/>
    <property type="match status" value="1"/>
</dbReference>
<gene>
    <name evidence="3" type="primary">ycf22</name>
    <name evidence="3" type="ORF">Schim_081</name>
</gene>
<keyword evidence="1" id="KW-1133">Transmembrane helix</keyword>
<dbReference type="EMBL" id="KX284711">
    <property type="protein sequence ID" value="AOM64762.1"/>
    <property type="molecule type" value="Genomic_DNA"/>
</dbReference>
<geneLocation type="plastid" evidence="3"/>
<evidence type="ECO:0000313" key="3">
    <source>
        <dbReference type="EMBL" id="AOM64762.1"/>
    </source>
</evidence>
<evidence type="ECO:0000259" key="2">
    <source>
        <dbReference type="Pfam" id="PF02470"/>
    </source>
</evidence>
<keyword evidence="1" id="KW-0812">Transmembrane</keyword>
<organism evidence="3">
    <name type="scientific">Schimmelmannia schousboei</name>
    <dbReference type="NCBI Taxonomy" id="173468"/>
    <lineage>
        <taxon>Eukaryota</taxon>
        <taxon>Rhodophyta</taxon>
        <taxon>Florideophyceae</taxon>
        <taxon>Rhodymeniophycidae</taxon>
        <taxon>Acrosymphytales</taxon>
        <taxon>Schimmelmanniaceae</taxon>
        <taxon>Schimmelmannia</taxon>
    </lineage>
</organism>
<accession>A0A1C9C8R6</accession>
<reference evidence="3" key="1">
    <citation type="journal article" date="2016" name="BMC Biol.">
        <title>Parallel evolution of highly conserved plastid genome architecture in red seaweeds and seed plants.</title>
        <authorList>
            <person name="Lee J."/>
            <person name="Cho C.H."/>
            <person name="Park S.I."/>
            <person name="Choi J.W."/>
            <person name="Song H.S."/>
            <person name="West J.A."/>
            <person name="Bhattacharya D."/>
            <person name="Yoon H.S."/>
        </authorList>
    </citation>
    <scope>NUCLEOTIDE SEQUENCE</scope>
</reference>
<dbReference type="PANTHER" id="PTHR34675">
    <property type="entry name" value="PROTEIN TRIGALACTOSYLDIACYLGLYCEROL 2, CHLOROPLASTIC"/>
    <property type="match status" value="1"/>
</dbReference>
<dbReference type="PANTHER" id="PTHR34675:SF1">
    <property type="entry name" value="PROTEIN TRIGALACTOSYLDIACYLGLYCEROL 2, CHLOROPLASTIC"/>
    <property type="match status" value="1"/>
</dbReference>
<dbReference type="GeneID" id="29071212"/>
<name>A0A1C9C8R6_9FLOR</name>
<feature type="domain" description="Mce/MlaD" evidence="2">
    <location>
        <begin position="39"/>
        <end position="115"/>
    </location>
</feature>
<keyword evidence="1" id="KW-0472">Membrane</keyword>
<feature type="transmembrane region" description="Helical" evidence="1">
    <location>
        <begin position="191"/>
        <end position="209"/>
    </location>
</feature>
<dbReference type="AlphaFoldDB" id="A0A1C9C8R6"/>
<proteinExistence type="predicted"/>
<dbReference type="RefSeq" id="YP_009295827.1">
    <property type="nucleotide sequence ID" value="NC_031168.1"/>
</dbReference>
<protein>
    <recommendedName>
        <fullName evidence="2">Mce/MlaD domain-containing protein</fullName>
    </recommendedName>
</protein>
<dbReference type="InterPro" id="IPR003399">
    <property type="entry name" value="Mce/MlaD"/>
</dbReference>
<keyword evidence="3" id="KW-0934">Plastid</keyword>
<sequence>MNIIRFSNLWKNLNNIIVLLIFILFTICIWLSINVKKKQGYTLFVEFNNAYGIKEGTYVTMRGINIGYIKKINIDINFITVLVHVKSSKIIIPKNSIIETNQIGLLNDTVIDIIPLNKINYYKSQNIDVFSQDCFKSKFLCHFDHIEGSRGLNYDDLVRAATRISQRFDDPNVFNLFYMFLQNSIEMSDEMIFITFDIANITSLLYYFLHNFLLNNI</sequence>
<feature type="transmembrane region" description="Helical" evidence="1">
    <location>
        <begin position="12"/>
        <end position="33"/>
    </location>
</feature>